<reference evidence="2" key="1">
    <citation type="submission" date="2014-11" db="EMBL/GenBank/DDBJ databases">
        <authorList>
            <person name="Amaro Gonzalez C."/>
        </authorList>
    </citation>
    <scope>NUCLEOTIDE SEQUENCE</scope>
</reference>
<name>A0A0E9V155_ANGAN</name>
<sequence>MAADVHHQSHANDPLPKIRRNHPSPDPGKGPEGKEKQEEEEKLKVEATVTEGQALAEEQTGRTKTPTTPDARNTETA</sequence>
<dbReference type="EMBL" id="GBXM01037599">
    <property type="protein sequence ID" value="JAH70978.1"/>
    <property type="molecule type" value="Transcribed_RNA"/>
</dbReference>
<evidence type="ECO:0000256" key="1">
    <source>
        <dbReference type="SAM" id="MobiDB-lite"/>
    </source>
</evidence>
<organism evidence="2">
    <name type="scientific">Anguilla anguilla</name>
    <name type="common">European freshwater eel</name>
    <name type="synonym">Muraena anguilla</name>
    <dbReference type="NCBI Taxonomy" id="7936"/>
    <lineage>
        <taxon>Eukaryota</taxon>
        <taxon>Metazoa</taxon>
        <taxon>Chordata</taxon>
        <taxon>Craniata</taxon>
        <taxon>Vertebrata</taxon>
        <taxon>Euteleostomi</taxon>
        <taxon>Actinopterygii</taxon>
        <taxon>Neopterygii</taxon>
        <taxon>Teleostei</taxon>
        <taxon>Anguilliformes</taxon>
        <taxon>Anguillidae</taxon>
        <taxon>Anguilla</taxon>
    </lineage>
</organism>
<reference evidence="2" key="2">
    <citation type="journal article" date="2015" name="Fish Shellfish Immunol.">
        <title>Early steps in the European eel (Anguilla anguilla)-Vibrio vulnificus interaction in the gills: Role of the RtxA13 toxin.</title>
        <authorList>
            <person name="Callol A."/>
            <person name="Pajuelo D."/>
            <person name="Ebbesson L."/>
            <person name="Teles M."/>
            <person name="MacKenzie S."/>
            <person name="Amaro C."/>
        </authorList>
    </citation>
    <scope>NUCLEOTIDE SEQUENCE</scope>
</reference>
<feature type="region of interest" description="Disordered" evidence="1">
    <location>
        <begin position="1"/>
        <end position="77"/>
    </location>
</feature>
<accession>A0A0E9V155</accession>
<feature type="compositionally biased region" description="Polar residues" evidence="1">
    <location>
        <begin position="62"/>
        <end position="77"/>
    </location>
</feature>
<evidence type="ECO:0000313" key="2">
    <source>
        <dbReference type="EMBL" id="JAH70978.1"/>
    </source>
</evidence>
<dbReference type="AlphaFoldDB" id="A0A0E9V155"/>
<feature type="compositionally biased region" description="Basic and acidic residues" evidence="1">
    <location>
        <begin position="29"/>
        <end position="45"/>
    </location>
</feature>
<protein>
    <submittedName>
        <fullName evidence="2">Uncharacterized protein</fullName>
    </submittedName>
</protein>
<proteinExistence type="predicted"/>